<feature type="non-terminal residue" evidence="1">
    <location>
        <position position="1"/>
    </location>
</feature>
<dbReference type="AlphaFoldDB" id="X0X3J0"/>
<sequence length="199" mass="21870">AHGGETFASVGCPEAFLHEAIDLASRLGQIVLIDSGVPESIQARGRVVERTKFDDCDLDSEALQALRQRLPSHLEARMLDGELLERCPYAGSTLPKLYGDKLDSYFGFGYGVCLLHGEDVVSEAYVGYVAEGRVEVIAGTAEPYRGQGLASIVAALLAEAARWRGHQPTWSCITENVGSMKVARRLAFRTERPYRMVYF</sequence>
<reference evidence="1" key="1">
    <citation type="journal article" date="2014" name="Front. Microbiol.">
        <title>High frequency of phylogenetically diverse reductive dehalogenase-homologous genes in deep subseafloor sedimentary metagenomes.</title>
        <authorList>
            <person name="Kawai M."/>
            <person name="Futagami T."/>
            <person name="Toyoda A."/>
            <person name="Takaki Y."/>
            <person name="Nishi S."/>
            <person name="Hori S."/>
            <person name="Arai W."/>
            <person name="Tsubouchi T."/>
            <person name="Morono Y."/>
            <person name="Uchiyama I."/>
            <person name="Ito T."/>
            <person name="Fujiyama A."/>
            <person name="Inagaki F."/>
            <person name="Takami H."/>
        </authorList>
    </citation>
    <scope>NUCLEOTIDE SEQUENCE</scope>
    <source>
        <strain evidence="1">Expedition CK06-06</strain>
    </source>
</reference>
<proteinExistence type="predicted"/>
<organism evidence="1">
    <name type="scientific">marine sediment metagenome</name>
    <dbReference type="NCBI Taxonomy" id="412755"/>
    <lineage>
        <taxon>unclassified sequences</taxon>
        <taxon>metagenomes</taxon>
        <taxon>ecological metagenomes</taxon>
    </lineage>
</organism>
<evidence type="ECO:0000313" key="1">
    <source>
        <dbReference type="EMBL" id="GAG19561.1"/>
    </source>
</evidence>
<name>X0X3J0_9ZZZZ</name>
<gene>
    <name evidence="1" type="ORF">S01H1_50990</name>
</gene>
<dbReference type="InterPro" id="IPR027365">
    <property type="entry name" value="GNAT_acetyltra_YdfB-like"/>
</dbReference>
<protein>
    <recommendedName>
        <fullName evidence="2">N-acetyltransferase domain-containing protein</fullName>
    </recommendedName>
</protein>
<dbReference type="InterPro" id="IPR016181">
    <property type="entry name" value="Acyl_CoA_acyltransferase"/>
</dbReference>
<comment type="caution">
    <text evidence="1">The sequence shown here is derived from an EMBL/GenBank/DDBJ whole genome shotgun (WGS) entry which is preliminary data.</text>
</comment>
<dbReference type="Gene3D" id="3.40.630.30">
    <property type="match status" value="1"/>
</dbReference>
<dbReference type="SUPFAM" id="SSF55729">
    <property type="entry name" value="Acyl-CoA N-acyltransferases (Nat)"/>
    <property type="match status" value="1"/>
</dbReference>
<dbReference type="Pfam" id="PF12746">
    <property type="entry name" value="GNAT_acetyltran"/>
    <property type="match status" value="1"/>
</dbReference>
<accession>X0X3J0</accession>
<dbReference type="EMBL" id="BARS01032882">
    <property type="protein sequence ID" value="GAG19561.1"/>
    <property type="molecule type" value="Genomic_DNA"/>
</dbReference>
<evidence type="ECO:0008006" key="2">
    <source>
        <dbReference type="Google" id="ProtNLM"/>
    </source>
</evidence>